<proteinExistence type="predicted"/>
<protein>
    <submittedName>
        <fullName evidence="2">Uncharacterized protein</fullName>
    </submittedName>
</protein>
<dbReference type="EMBL" id="CAJJDP010000029">
    <property type="protein sequence ID" value="CAD8154746.1"/>
    <property type="molecule type" value="Genomic_DNA"/>
</dbReference>
<evidence type="ECO:0000256" key="1">
    <source>
        <dbReference type="SAM" id="MobiDB-lite"/>
    </source>
</evidence>
<organism evidence="2 3">
    <name type="scientific">Paramecium octaurelia</name>
    <dbReference type="NCBI Taxonomy" id="43137"/>
    <lineage>
        <taxon>Eukaryota</taxon>
        <taxon>Sar</taxon>
        <taxon>Alveolata</taxon>
        <taxon>Ciliophora</taxon>
        <taxon>Intramacronucleata</taxon>
        <taxon>Oligohymenophorea</taxon>
        <taxon>Peniculida</taxon>
        <taxon>Parameciidae</taxon>
        <taxon>Paramecium</taxon>
    </lineage>
</organism>
<sequence>MKSVSAPKNNYQRTLNNSFSTPDKKINKVKYSINFEAER</sequence>
<keyword evidence="3" id="KW-1185">Reference proteome</keyword>
<evidence type="ECO:0000313" key="2">
    <source>
        <dbReference type="EMBL" id="CAD8154746.1"/>
    </source>
</evidence>
<reference evidence="2" key="1">
    <citation type="submission" date="2021-01" db="EMBL/GenBank/DDBJ databases">
        <authorList>
            <consortium name="Genoscope - CEA"/>
            <person name="William W."/>
        </authorList>
    </citation>
    <scope>NUCLEOTIDE SEQUENCE</scope>
</reference>
<evidence type="ECO:0000313" key="3">
    <source>
        <dbReference type="Proteomes" id="UP000683925"/>
    </source>
</evidence>
<feature type="region of interest" description="Disordered" evidence="1">
    <location>
        <begin position="1"/>
        <end position="23"/>
    </location>
</feature>
<dbReference type="AlphaFoldDB" id="A0A8S1TUU6"/>
<dbReference type="Proteomes" id="UP000683925">
    <property type="component" value="Unassembled WGS sequence"/>
</dbReference>
<comment type="caution">
    <text evidence="2">The sequence shown here is derived from an EMBL/GenBank/DDBJ whole genome shotgun (WGS) entry which is preliminary data.</text>
</comment>
<name>A0A8S1TUU6_PAROT</name>
<feature type="compositionally biased region" description="Polar residues" evidence="1">
    <location>
        <begin position="1"/>
        <end position="21"/>
    </location>
</feature>
<accession>A0A8S1TUU6</accession>
<gene>
    <name evidence="2" type="ORF">POCTA_138.1.T0290331</name>
</gene>